<keyword evidence="1" id="KW-0433">Leucine-rich repeat</keyword>
<dbReference type="Proteomes" id="UP001652642">
    <property type="component" value="Chromosome 15"/>
</dbReference>
<dbReference type="SMART" id="SM00365">
    <property type="entry name" value="LRR_SD22"/>
    <property type="match status" value="5"/>
</dbReference>
<dbReference type="PROSITE" id="PS51450">
    <property type="entry name" value="LRR"/>
    <property type="match status" value="4"/>
</dbReference>
<proteinExistence type="predicted"/>
<keyword evidence="2 4" id="KW-0732">Signal</keyword>
<reference evidence="6" key="1">
    <citation type="submission" date="2025-08" db="UniProtKB">
        <authorList>
            <consortium name="RefSeq"/>
        </authorList>
    </citation>
    <scope>IDENTIFICATION</scope>
</reference>
<dbReference type="InterPro" id="IPR050328">
    <property type="entry name" value="Dev_Immune_Receptor"/>
</dbReference>
<evidence type="ECO:0000313" key="5">
    <source>
        <dbReference type="Proteomes" id="UP001652642"/>
    </source>
</evidence>
<dbReference type="Pfam" id="PF13516">
    <property type="entry name" value="LRR_6"/>
    <property type="match status" value="2"/>
</dbReference>
<evidence type="ECO:0000256" key="4">
    <source>
        <dbReference type="SAM" id="SignalP"/>
    </source>
</evidence>
<name>A0ABM5F507_9SAUR</name>
<evidence type="ECO:0000313" key="6">
    <source>
        <dbReference type="RefSeq" id="XP_072840485.1"/>
    </source>
</evidence>
<evidence type="ECO:0000256" key="2">
    <source>
        <dbReference type="ARBA" id="ARBA00022729"/>
    </source>
</evidence>
<accession>A0ABM5F507</accession>
<gene>
    <name evidence="6" type="primary">LOC110071659</name>
</gene>
<keyword evidence="3" id="KW-0677">Repeat</keyword>
<dbReference type="PANTHER" id="PTHR24373:SF397">
    <property type="entry name" value="IG-LIKE DOMAIN-CONTAINING PROTEIN"/>
    <property type="match status" value="1"/>
</dbReference>
<evidence type="ECO:0000256" key="1">
    <source>
        <dbReference type="ARBA" id="ARBA00022614"/>
    </source>
</evidence>
<dbReference type="PANTHER" id="PTHR24373">
    <property type="entry name" value="SLIT RELATED LEUCINE-RICH REPEAT NEURONAL PROTEIN"/>
    <property type="match status" value="1"/>
</dbReference>
<protein>
    <recommendedName>
        <fullName evidence="7">Toll-like receptor 5</fullName>
    </recommendedName>
</protein>
<dbReference type="InterPro" id="IPR003591">
    <property type="entry name" value="Leu-rich_rpt_typical-subtyp"/>
</dbReference>
<dbReference type="Gene3D" id="3.80.10.10">
    <property type="entry name" value="Ribonuclease Inhibitor"/>
    <property type="match status" value="3"/>
</dbReference>
<dbReference type="GeneID" id="110071659"/>
<evidence type="ECO:0008006" key="7">
    <source>
        <dbReference type="Google" id="ProtNLM"/>
    </source>
</evidence>
<evidence type="ECO:0000256" key="3">
    <source>
        <dbReference type="ARBA" id="ARBA00022737"/>
    </source>
</evidence>
<feature type="signal peptide" evidence="4">
    <location>
        <begin position="1"/>
        <end position="32"/>
    </location>
</feature>
<organism evidence="5 6">
    <name type="scientific">Pogona vitticeps</name>
    <name type="common">central bearded dragon</name>
    <dbReference type="NCBI Taxonomy" id="103695"/>
    <lineage>
        <taxon>Eukaryota</taxon>
        <taxon>Metazoa</taxon>
        <taxon>Chordata</taxon>
        <taxon>Craniata</taxon>
        <taxon>Vertebrata</taxon>
        <taxon>Euteleostomi</taxon>
        <taxon>Lepidosauria</taxon>
        <taxon>Squamata</taxon>
        <taxon>Bifurcata</taxon>
        <taxon>Unidentata</taxon>
        <taxon>Episquamata</taxon>
        <taxon>Toxicofera</taxon>
        <taxon>Iguania</taxon>
        <taxon>Acrodonta</taxon>
        <taxon>Agamidae</taxon>
        <taxon>Amphibolurinae</taxon>
        <taxon>Pogona</taxon>
    </lineage>
</organism>
<feature type="chain" id="PRO_5047045479" description="Toll-like receptor 5" evidence="4">
    <location>
        <begin position="33"/>
        <end position="681"/>
    </location>
</feature>
<dbReference type="RefSeq" id="XP_072840485.1">
    <property type="nucleotide sequence ID" value="XM_072984384.1"/>
</dbReference>
<dbReference type="Pfam" id="PF13855">
    <property type="entry name" value="LRR_8"/>
    <property type="match status" value="4"/>
</dbReference>
<sequence>MASMPNFHPKCRLGRFWKVAFYVAVVSMPALGDPVGDPPRCYLTTVNALKVADCQGQGHRAVPETDPSVQVLLLNFNSFSVLLGSSFPRLESLAFLSLGKQRTGSLLLGERAFQNVPNITFLDLGGNGNLTLHPGAFRGLSKLEVLLLDVNGFGDEVLENGYFRDLVSLKRLDLSGNRIRRLRPDPSFRGLGALSILQLRLNRIQAICGDDLGPLGGRRLALLDLSSNPLRDQPACGHPFRNLTLGTLDVSSNPWNIGEAERFFAKLNGTRIRHLKVRHSGAVGSGFGFRNLKDLSASTFSGLRHAGVVSLDLSHGFLNELVPSAFSGLPDLNLLLLRAHEISRIRPGAFVGLNKLRVLDLSHNLLGEIYREALESLKSSSLQRLILRSNHIGIVQRGALAGLDSLQTLDLRDNALSRVPSGELPSLRHLLLGRNRIQDAWGVERLSRNVTHLDFSGNRLADLGQLWGQLGEIPNLRFLNLSGNTLARCYRVGKSPRQLRELDLSHNALGDIWGEEKCVDVFRDAQKLAVLNLSSNALRTLPRALFQTLVSLQVLDLSSNLLSELPDQAFHALRSLRTLSVRGNPLLTLSPAPFAALEGLRSLDLRDVYLICDCRLSDFRLWVAEKATGLSEGEATLSCVQPHPSFRRLSLPAFLKSHCLPPSPKASGLISPSREGEMKMI</sequence>
<dbReference type="PRINTS" id="PR00019">
    <property type="entry name" value="LEURICHRPT"/>
</dbReference>
<dbReference type="InterPro" id="IPR032675">
    <property type="entry name" value="LRR_dom_sf"/>
</dbReference>
<keyword evidence="5" id="KW-1185">Reference proteome</keyword>
<dbReference type="SMART" id="SM00369">
    <property type="entry name" value="LRR_TYP"/>
    <property type="match status" value="13"/>
</dbReference>
<dbReference type="SUPFAM" id="SSF52058">
    <property type="entry name" value="L domain-like"/>
    <property type="match status" value="2"/>
</dbReference>
<dbReference type="SMART" id="SM00364">
    <property type="entry name" value="LRR_BAC"/>
    <property type="match status" value="4"/>
</dbReference>
<dbReference type="InterPro" id="IPR001611">
    <property type="entry name" value="Leu-rich_rpt"/>
</dbReference>